<keyword evidence="3" id="KW-1185">Reference proteome</keyword>
<proteinExistence type="predicted"/>
<dbReference type="KEGG" id="vg:24573724"/>
<dbReference type="RefSeq" id="YP_009143530.1">
    <property type="nucleotide sequence ID" value="NC_027222.1"/>
</dbReference>
<dbReference type="GO" id="GO:0006508">
    <property type="term" value="P:proteolysis"/>
    <property type="evidence" value="ECO:0007669"/>
    <property type="project" value="InterPro"/>
</dbReference>
<protein>
    <recommendedName>
        <fullName evidence="1">Peptidase C7 domain-containing protein</fullName>
    </recommendedName>
</protein>
<dbReference type="GO" id="GO:0004197">
    <property type="term" value="F:cysteine-type endopeptidase activity"/>
    <property type="evidence" value="ECO:0007669"/>
    <property type="project" value="InterPro"/>
</dbReference>
<dbReference type="Proteomes" id="UP000214351">
    <property type="component" value="Genome"/>
</dbReference>
<accession>A0A0G3FEM8</accession>
<evidence type="ECO:0000313" key="2">
    <source>
        <dbReference type="EMBL" id="AKJ87316.1"/>
    </source>
</evidence>
<name>A0A0G3FEM8_9VIRU</name>
<organism evidence="2 3">
    <name type="scientific">Sclerotinia sclerotiorum megabirnavirus 1</name>
    <dbReference type="NCBI Taxonomy" id="1661257"/>
    <lineage>
        <taxon>Viruses</taxon>
        <taxon>Riboviria</taxon>
        <taxon>Orthornavirae</taxon>
        <taxon>Duplornaviricota</taxon>
        <taxon>Chrymotiviricetes</taxon>
        <taxon>Ghabrivirales</taxon>
        <taxon>Alphatotivirineae</taxon>
        <taxon>Megabirnaviridae</taxon>
        <taxon>Megabirnavirus</taxon>
        <taxon>Megabirnavirus ni</taxon>
    </lineage>
</organism>
<dbReference type="GeneID" id="24573724"/>
<reference evidence="2 3" key="1">
    <citation type="journal article" date="2015" name="J. Virol.">
        <title>Characterization of a Novel Megabirnavirus from Sclerotinia sclerotiorum Reveals Horizontal Gene Transfer from Single-Stranded RNA Virus to Double-Stranded RNA Virus.</title>
        <authorList>
            <person name="Wang M."/>
            <person name="Wang Y."/>
            <person name="Sun X."/>
            <person name="Cheng J."/>
            <person name="Fu Y."/>
            <person name="Liu H."/>
            <person name="Jiang D."/>
            <person name="Ghabrial S.A."/>
            <person name="Xie J."/>
        </authorList>
    </citation>
    <scope>NUCLEOTIDE SEQUENCE [LARGE SCALE GENOMIC DNA]</scope>
    <source>
        <strain evidence="2">SX466</strain>
    </source>
</reference>
<dbReference type="InterPro" id="IPR002704">
    <property type="entry name" value="Peptidase_C7_dom"/>
</dbReference>
<feature type="domain" description="Peptidase C7" evidence="1">
    <location>
        <begin position="78"/>
        <end position="306"/>
    </location>
</feature>
<sequence>MTKCSVYNAAGQCWSGLLLRREREWRAGMYGRNLPAKYVRFLVERDGHHNLGHCSLVRTAPNLYHVEITGVRRMAEKAAKIRLLRWFDAHPDALIGGTPADDDLGTDLLTDAEVEEAINDDLMACRCAIHVDVDAMLTDSEFGCANIEGARHFVLQSPHAKLCTLNEAERGADQQFADTVRDLYVDPNLTPGSRRDVLDRRVMRYAAKSRRVQISNFGKGYCYLHELRDSFRWRSCRALGPLPTVRAYIPYLKVVGKKRLGGSQIAIDRENKLMHVCGPNEVGSQLVYDLYDFICRNQYLLSYRVGGAEQSAPRTDWDNLQTGESDALLDASMCIGGASGFVPATRNWRLVLSNDGFGSFDKADLLARELATWQYSLGLNFTYAAHLEGTFSATEIWTAAAHGWDKEADFDPTVSYEWCLNSDGGQTCRAEYLANVIRRLCYQGKALIVNVMVRNDGAEQHDAEDARTVFSETISGGQAVVACDNSGMCLIRAMRALFMNDLNPEVLMQQVRTVEDFIQLQADLADEKLDANLWYSVHAGDTHRKSHISTREFVCACGNLGCVVLGSLRALSASAELRRHEFYADVEEHAQARAPTAPTLEKELLLLDEMTKVYTENRRVIMVVYELTSVPFANCLWDWVAAGLRLLGIGKTFLADVRMVAYEDMYFLVNHPRISQWLTLGAAEQAKYCGVLNREGTEADVSGGVFRNMLPTTRDHVRRVSIRMTPQLNDQLHRLWVGMQNGEGSELVKKWSGSLASRRLNLEVEVKRLMLRFEALGQVAPVRARVTDLQGAVHEVVAPTTDAARLMALADGQCYLSAFEPRHVMGVRDVLKSRPRIQDVRAMMAANPLIDHSVRFNLTRGISGHDEALWHLTRGVPGDEGTLTYSALLSRLDGLSGRLGSSSYTDLHAVGRLIARVAHSANAVVFPNDLTVGGGNSPTWTPSWYGGDLIVVAPNIGATQFNRAPLLNFRAATTGTAVTTCLPTMALAAVSAQVGAALSRACVGILDFARQNRADDYNAVFGLGSAPGVDLAQLQADLHELQDRVHHLDFAGPSCLAHVFREIGVYVPHDVVRLSQVNAEQQRMLREVMDGAAGRPGRHLFIRYVAEDSRANHISWESQPAFEIPGIGGRPPQQMPTMRAISFSELSTTLLNTRWYSWERFRAVDSTQNGVRIGHIEQYLLDFTGTLRGDVTALQNSGVVPQDATVRKQLEEFAKRHLTQSGYLRTDVGVIRELWLTMGEIWNGGEDGEIKESDMFWPAFVPGILQRVGALTSTITDKGKAITGTVVGAISQTTGAARSAAARTLDQLGLLREASPMGDLTRRVNLLHQAIQERASMITLQGDVTGTANDVPGVLLTKIADGVLPTVPDAATLANIPTAADVSRWNNKMDPFKVANQDHAAVQLAWSAGSSGLPSAGASLNVSYTAPDGAVTDADKARWDNKQDKFTLINNNAATAALSWTVSEGGVAGDGAALLLDYHAPAGTGEVSFGTRYALANAICVNPGRPITARQRNACRVVLGNGTWRDEVIEVLRTLYSQTRDVERDPLIGDVATMREWLNSGLVDGKGAVGYPETSDDDAAATRATMLLRLFHDGRVSPQTKIDMMVECYGAQRASANELLRGWTKQ</sequence>
<dbReference type="Pfam" id="PF01830">
    <property type="entry name" value="Peptidase_C7"/>
    <property type="match status" value="1"/>
</dbReference>
<dbReference type="EMBL" id="KP686399">
    <property type="protein sequence ID" value="AKJ87316.1"/>
    <property type="molecule type" value="Genomic_RNA"/>
</dbReference>
<dbReference type="PROSITE" id="PS51877">
    <property type="entry name" value="HAV_P29_PRO"/>
    <property type="match status" value="1"/>
</dbReference>
<evidence type="ECO:0000313" key="3">
    <source>
        <dbReference type="Proteomes" id="UP000214351"/>
    </source>
</evidence>
<evidence type="ECO:0000259" key="1">
    <source>
        <dbReference type="PROSITE" id="PS51877"/>
    </source>
</evidence>